<dbReference type="AlphaFoldDB" id="A0A820SH98"/>
<evidence type="ECO:0000256" key="3">
    <source>
        <dbReference type="ARBA" id="ARBA00022692"/>
    </source>
</evidence>
<dbReference type="Gene3D" id="1.10.4160.10">
    <property type="entry name" value="Hydantoin permease"/>
    <property type="match status" value="1"/>
</dbReference>
<sequence length="88" mass="9894">MVTFATHNRSSPSIFPSELLNSRFYSKDLAPTPLSKRTWTTWNYAALWISMCHCLPTYALCGSLITNGMNWFQALLTIGIGNLIILIP</sequence>
<keyword evidence="4 6" id="KW-1133">Transmembrane helix</keyword>
<keyword evidence="5 6" id="KW-0472">Membrane</keyword>
<name>A0A820SH98_9BILA</name>
<dbReference type="EMBL" id="CAJOAY010035744">
    <property type="protein sequence ID" value="CAF4453057.1"/>
    <property type="molecule type" value="Genomic_DNA"/>
</dbReference>
<dbReference type="Proteomes" id="UP000663881">
    <property type="component" value="Unassembled WGS sequence"/>
</dbReference>
<feature type="transmembrane region" description="Helical" evidence="6">
    <location>
        <begin position="44"/>
        <end position="65"/>
    </location>
</feature>
<dbReference type="InterPro" id="IPR001248">
    <property type="entry name" value="Pur-cyt_permease"/>
</dbReference>
<reference evidence="7" key="1">
    <citation type="submission" date="2021-02" db="EMBL/GenBank/DDBJ databases">
        <authorList>
            <person name="Nowell W R."/>
        </authorList>
    </citation>
    <scope>NUCLEOTIDE SEQUENCE</scope>
</reference>
<comment type="subcellular location">
    <subcellularLocation>
        <location evidence="1">Membrane</location>
        <topology evidence="1">Multi-pass membrane protein</topology>
    </subcellularLocation>
</comment>
<dbReference type="Pfam" id="PF02133">
    <property type="entry name" value="Transp_cyt_pur"/>
    <property type="match status" value="1"/>
</dbReference>
<evidence type="ECO:0000256" key="1">
    <source>
        <dbReference type="ARBA" id="ARBA00004141"/>
    </source>
</evidence>
<dbReference type="InterPro" id="IPR045225">
    <property type="entry name" value="Uracil/uridine/allantoin_perm"/>
</dbReference>
<evidence type="ECO:0000256" key="2">
    <source>
        <dbReference type="ARBA" id="ARBA00008974"/>
    </source>
</evidence>
<evidence type="ECO:0000256" key="5">
    <source>
        <dbReference type="ARBA" id="ARBA00023136"/>
    </source>
</evidence>
<accession>A0A820SH98</accession>
<comment type="caution">
    <text evidence="7">The sequence shown here is derived from an EMBL/GenBank/DDBJ whole genome shotgun (WGS) entry which is preliminary data.</text>
</comment>
<dbReference type="PANTHER" id="PTHR30618">
    <property type="entry name" value="NCS1 FAMILY PURINE/PYRIMIDINE TRANSPORTER"/>
    <property type="match status" value="1"/>
</dbReference>
<protein>
    <submittedName>
        <fullName evidence="7">Uncharacterized protein</fullName>
    </submittedName>
</protein>
<dbReference type="PANTHER" id="PTHR30618:SF0">
    <property type="entry name" value="PURINE-URACIL PERMEASE NCS1"/>
    <property type="match status" value="1"/>
</dbReference>
<feature type="non-terminal residue" evidence="7">
    <location>
        <position position="88"/>
    </location>
</feature>
<gene>
    <name evidence="7" type="ORF">OKA104_LOCUS54269</name>
</gene>
<comment type="similarity">
    <text evidence="2">Belongs to the purine-cytosine permease (2.A.39) family.</text>
</comment>
<evidence type="ECO:0000256" key="6">
    <source>
        <dbReference type="SAM" id="Phobius"/>
    </source>
</evidence>
<evidence type="ECO:0000256" key="4">
    <source>
        <dbReference type="ARBA" id="ARBA00022989"/>
    </source>
</evidence>
<keyword evidence="3 6" id="KW-0812">Transmembrane</keyword>
<dbReference type="GO" id="GO:0015205">
    <property type="term" value="F:nucleobase transmembrane transporter activity"/>
    <property type="evidence" value="ECO:0007669"/>
    <property type="project" value="TreeGrafter"/>
</dbReference>
<organism evidence="7 8">
    <name type="scientific">Adineta steineri</name>
    <dbReference type="NCBI Taxonomy" id="433720"/>
    <lineage>
        <taxon>Eukaryota</taxon>
        <taxon>Metazoa</taxon>
        <taxon>Spiralia</taxon>
        <taxon>Gnathifera</taxon>
        <taxon>Rotifera</taxon>
        <taxon>Eurotatoria</taxon>
        <taxon>Bdelloidea</taxon>
        <taxon>Adinetida</taxon>
        <taxon>Adinetidae</taxon>
        <taxon>Adineta</taxon>
    </lineage>
</organism>
<evidence type="ECO:0000313" key="8">
    <source>
        <dbReference type="Proteomes" id="UP000663881"/>
    </source>
</evidence>
<dbReference type="GO" id="GO:0005886">
    <property type="term" value="C:plasma membrane"/>
    <property type="evidence" value="ECO:0007669"/>
    <property type="project" value="TreeGrafter"/>
</dbReference>
<proteinExistence type="inferred from homology"/>
<evidence type="ECO:0000313" key="7">
    <source>
        <dbReference type="EMBL" id="CAF4453057.1"/>
    </source>
</evidence>
<feature type="transmembrane region" description="Helical" evidence="6">
    <location>
        <begin position="71"/>
        <end position="87"/>
    </location>
</feature>